<keyword evidence="11" id="KW-0540">Nuclease</keyword>
<dbReference type="InterPro" id="IPR012319">
    <property type="entry name" value="FPG_cat"/>
</dbReference>
<dbReference type="SUPFAM" id="SSF46946">
    <property type="entry name" value="S13-like H2TH domain"/>
    <property type="match status" value="1"/>
</dbReference>
<reference evidence="11 12" key="2">
    <citation type="submission" date="2020-08" db="EMBL/GenBank/DDBJ databases">
        <title>Adhaeribacter dokdonensis sp. nov., isolated from the rhizosphere of Elymus tsukushiensis, a plant native to the Dokdo Islands, Republic of Korea.</title>
        <authorList>
            <person name="Ghim S.Y."/>
        </authorList>
    </citation>
    <scope>NUCLEOTIDE SEQUENCE [LARGE SCALE GENOMIC DNA]</scope>
    <source>
        <strain evidence="11 12">KUDC8001</strain>
    </source>
</reference>
<accession>A0A7L7L615</accession>
<dbReference type="InterPro" id="IPR010979">
    <property type="entry name" value="Ribosomal_uS13-like_H2TH"/>
</dbReference>
<keyword evidence="5" id="KW-0238">DNA-binding</keyword>
<dbReference type="InterPro" id="IPR035937">
    <property type="entry name" value="FPG_N"/>
</dbReference>
<keyword evidence="12" id="KW-1185">Reference proteome</keyword>
<dbReference type="PANTHER" id="PTHR22993:SF9">
    <property type="entry name" value="FORMAMIDOPYRIMIDINE-DNA GLYCOSYLASE"/>
    <property type="match status" value="1"/>
</dbReference>
<keyword evidence="8" id="KW-0511">Multifunctional enzyme</keyword>
<dbReference type="GO" id="GO:0003684">
    <property type="term" value="F:damaged DNA binding"/>
    <property type="evidence" value="ECO:0007669"/>
    <property type="project" value="InterPro"/>
</dbReference>
<dbReference type="GO" id="GO:0008534">
    <property type="term" value="F:oxidized purine nucleobase lesion DNA N-glycosylase activity"/>
    <property type="evidence" value="ECO:0007669"/>
    <property type="project" value="UniProtKB-EC"/>
</dbReference>
<gene>
    <name evidence="11" type="ORF">HUW48_09335</name>
</gene>
<protein>
    <submittedName>
        <fullName evidence="11">Endonuclease</fullName>
    </submittedName>
</protein>
<name>A0A7L7L615_9BACT</name>
<keyword evidence="9" id="KW-0326">Glycosidase</keyword>
<reference evidence="11 12" key="1">
    <citation type="submission" date="2020-06" db="EMBL/GenBank/DDBJ databases">
        <authorList>
            <person name="Hwang Y.J."/>
        </authorList>
    </citation>
    <scope>NUCLEOTIDE SEQUENCE [LARGE SCALE GENOMIC DNA]</scope>
    <source>
        <strain evidence="11 12">KUDC8001</strain>
    </source>
</reference>
<comment type="catalytic activity">
    <reaction evidence="1">
        <text>Hydrolysis of DNA containing ring-opened 7-methylguanine residues, releasing 2,6-diamino-4-hydroxy-5-(N-methyl)formamidopyrimidine.</text>
        <dbReference type="EC" id="3.2.2.23"/>
    </reaction>
</comment>
<keyword evidence="3" id="KW-0227">DNA damage</keyword>
<organism evidence="11 12">
    <name type="scientific">Adhaeribacter radiodurans</name>
    <dbReference type="NCBI Taxonomy" id="2745197"/>
    <lineage>
        <taxon>Bacteria</taxon>
        <taxon>Pseudomonadati</taxon>
        <taxon>Bacteroidota</taxon>
        <taxon>Cytophagia</taxon>
        <taxon>Cytophagales</taxon>
        <taxon>Hymenobacteraceae</taxon>
        <taxon>Adhaeribacter</taxon>
    </lineage>
</organism>
<evidence type="ECO:0000313" key="11">
    <source>
        <dbReference type="EMBL" id="QMU28230.1"/>
    </source>
</evidence>
<comment type="similarity">
    <text evidence="2">Belongs to the FPG family.</text>
</comment>
<evidence type="ECO:0000256" key="7">
    <source>
        <dbReference type="ARBA" id="ARBA00023239"/>
    </source>
</evidence>
<evidence type="ECO:0000256" key="2">
    <source>
        <dbReference type="ARBA" id="ARBA00009409"/>
    </source>
</evidence>
<keyword evidence="6" id="KW-0234">DNA repair</keyword>
<keyword evidence="11" id="KW-0255">Endonuclease</keyword>
<dbReference type="Gene3D" id="3.20.190.10">
    <property type="entry name" value="MutM-like, N-terminal"/>
    <property type="match status" value="1"/>
</dbReference>
<evidence type="ECO:0000313" key="12">
    <source>
        <dbReference type="Proteomes" id="UP000514509"/>
    </source>
</evidence>
<evidence type="ECO:0000256" key="4">
    <source>
        <dbReference type="ARBA" id="ARBA00022801"/>
    </source>
</evidence>
<dbReference type="Proteomes" id="UP000514509">
    <property type="component" value="Chromosome"/>
</dbReference>
<dbReference type="AlphaFoldDB" id="A0A7L7L615"/>
<evidence type="ECO:0000256" key="8">
    <source>
        <dbReference type="ARBA" id="ARBA00023268"/>
    </source>
</evidence>
<dbReference type="PANTHER" id="PTHR22993">
    <property type="entry name" value="FORMAMIDOPYRIMIDINE-DNA GLYCOSYLASE"/>
    <property type="match status" value="1"/>
</dbReference>
<dbReference type="GO" id="GO:0006284">
    <property type="term" value="P:base-excision repair"/>
    <property type="evidence" value="ECO:0007669"/>
    <property type="project" value="InterPro"/>
</dbReference>
<dbReference type="SUPFAM" id="SSF81624">
    <property type="entry name" value="N-terminal domain of MutM-like DNA repair proteins"/>
    <property type="match status" value="1"/>
</dbReference>
<dbReference type="EMBL" id="CP055153">
    <property type="protein sequence ID" value="QMU28230.1"/>
    <property type="molecule type" value="Genomic_DNA"/>
</dbReference>
<dbReference type="KEGG" id="add:HUW48_09335"/>
<proteinExistence type="inferred from homology"/>
<sequence>MPEGPQIIILKEQLEQYVGQEILEAKGTVKNIPVQNLKNQILTEIKTYGKVLLLCFPTFTIRIHLMLFGKYAINQELNRELRLGFTFETGEVNFYACDCRLISEHLNQVYDWSTDVMHPSFNQVKVLEKFYCHPERLICDALLDQKILAGVGNGIKNEVLFRTHIHPASLMGQVPEAALKNLIRTCVTFSKEYLSWKQEGTEKENWQVYQQRVCLRDQVPLRKEKIGKPVRSCYFCEKCQVLYSSCVF</sequence>
<dbReference type="Gene3D" id="1.10.8.50">
    <property type="match status" value="1"/>
</dbReference>
<dbReference type="InterPro" id="IPR015886">
    <property type="entry name" value="H2TH_FPG"/>
</dbReference>
<evidence type="ECO:0000256" key="6">
    <source>
        <dbReference type="ARBA" id="ARBA00023204"/>
    </source>
</evidence>
<dbReference type="Pfam" id="PF01149">
    <property type="entry name" value="Fapy_DNA_glyco"/>
    <property type="match status" value="1"/>
</dbReference>
<dbReference type="SMART" id="SM00898">
    <property type="entry name" value="Fapy_DNA_glyco"/>
    <property type="match status" value="1"/>
</dbReference>
<evidence type="ECO:0000256" key="1">
    <source>
        <dbReference type="ARBA" id="ARBA00001668"/>
    </source>
</evidence>
<keyword evidence="4" id="KW-0378">Hydrolase</keyword>
<dbReference type="SMART" id="SM01232">
    <property type="entry name" value="H2TH"/>
    <property type="match status" value="1"/>
</dbReference>
<evidence type="ECO:0000256" key="9">
    <source>
        <dbReference type="ARBA" id="ARBA00023295"/>
    </source>
</evidence>
<evidence type="ECO:0000256" key="3">
    <source>
        <dbReference type="ARBA" id="ARBA00022763"/>
    </source>
</evidence>
<dbReference type="Pfam" id="PF06831">
    <property type="entry name" value="H2TH"/>
    <property type="match status" value="1"/>
</dbReference>
<evidence type="ECO:0000256" key="5">
    <source>
        <dbReference type="ARBA" id="ARBA00023125"/>
    </source>
</evidence>
<evidence type="ECO:0000259" key="10">
    <source>
        <dbReference type="PROSITE" id="PS51068"/>
    </source>
</evidence>
<dbReference type="GO" id="GO:0016829">
    <property type="term" value="F:lyase activity"/>
    <property type="evidence" value="ECO:0007669"/>
    <property type="project" value="UniProtKB-KW"/>
</dbReference>
<dbReference type="GO" id="GO:0008270">
    <property type="term" value="F:zinc ion binding"/>
    <property type="evidence" value="ECO:0007669"/>
    <property type="project" value="InterPro"/>
</dbReference>
<keyword evidence="7" id="KW-0456">Lyase</keyword>
<feature type="domain" description="Formamidopyrimidine-DNA glycosylase catalytic" evidence="10">
    <location>
        <begin position="2"/>
        <end position="90"/>
    </location>
</feature>
<dbReference type="PROSITE" id="PS51068">
    <property type="entry name" value="FPG_CAT"/>
    <property type="match status" value="1"/>
</dbReference>
<dbReference type="RefSeq" id="WP_182415418.1">
    <property type="nucleotide sequence ID" value="NZ_CP055153.1"/>
</dbReference>
<dbReference type="GO" id="GO:0003906">
    <property type="term" value="F:DNA-(apurinic or apyrimidinic site) endonuclease activity"/>
    <property type="evidence" value="ECO:0007669"/>
    <property type="project" value="InterPro"/>
</dbReference>